<evidence type="ECO:0000259" key="5">
    <source>
        <dbReference type="Pfam" id="PF17111"/>
    </source>
</evidence>
<dbReference type="EMBL" id="LYXU01000002">
    <property type="protein sequence ID" value="OBS23314.1"/>
    <property type="molecule type" value="Genomic_DNA"/>
</dbReference>
<evidence type="ECO:0008006" key="9">
    <source>
        <dbReference type="Google" id="ProtNLM"/>
    </source>
</evidence>
<dbReference type="InterPro" id="IPR051165">
    <property type="entry name" value="Multifunctional_ANK_Repeat"/>
</dbReference>
<dbReference type="PANTHER" id="PTHR24123">
    <property type="entry name" value="ANKYRIN REPEAT-CONTAINING"/>
    <property type="match status" value="1"/>
</dbReference>
<dbReference type="InterPro" id="IPR036770">
    <property type="entry name" value="Ankyrin_rpt-contain_sf"/>
</dbReference>
<dbReference type="Gene3D" id="3.40.50.300">
    <property type="entry name" value="P-loop containing nucleotide triphosphate hydrolases"/>
    <property type="match status" value="1"/>
</dbReference>
<comment type="caution">
    <text evidence="7">The sequence shown here is derived from an EMBL/GenBank/DDBJ whole genome shotgun (WGS) entry which is preliminary data.</text>
</comment>
<evidence type="ECO:0000256" key="1">
    <source>
        <dbReference type="ARBA" id="ARBA00022737"/>
    </source>
</evidence>
<evidence type="ECO:0000313" key="8">
    <source>
        <dbReference type="Proteomes" id="UP000091967"/>
    </source>
</evidence>
<dbReference type="Gene3D" id="1.25.40.20">
    <property type="entry name" value="Ankyrin repeat-containing domain"/>
    <property type="match status" value="6"/>
</dbReference>
<feature type="coiled-coil region" evidence="4">
    <location>
        <begin position="69"/>
        <end position="96"/>
    </location>
</feature>
<proteinExistence type="predicted"/>
<organism evidence="7 8">
    <name type="scientific">Fusarium poae</name>
    <dbReference type="NCBI Taxonomy" id="36050"/>
    <lineage>
        <taxon>Eukaryota</taxon>
        <taxon>Fungi</taxon>
        <taxon>Dikarya</taxon>
        <taxon>Ascomycota</taxon>
        <taxon>Pezizomycotina</taxon>
        <taxon>Sordariomycetes</taxon>
        <taxon>Hypocreomycetidae</taxon>
        <taxon>Hypocreales</taxon>
        <taxon>Nectriaceae</taxon>
        <taxon>Fusarium</taxon>
    </lineage>
</organism>
<feature type="repeat" description="ANK" evidence="3">
    <location>
        <begin position="1726"/>
        <end position="1753"/>
    </location>
</feature>
<dbReference type="SUPFAM" id="SSF52540">
    <property type="entry name" value="P-loop containing nucleoside triphosphate hydrolases"/>
    <property type="match status" value="1"/>
</dbReference>
<dbReference type="Proteomes" id="UP000091967">
    <property type="component" value="Unassembled WGS sequence"/>
</dbReference>
<dbReference type="Pfam" id="PF12796">
    <property type="entry name" value="Ank_2"/>
    <property type="match status" value="1"/>
</dbReference>
<dbReference type="STRING" id="36050.A0A1B8ASI6"/>
<feature type="repeat" description="ANK" evidence="3">
    <location>
        <begin position="1585"/>
        <end position="1617"/>
    </location>
</feature>
<evidence type="ECO:0000313" key="7">
    <source>
        <dbReference type="EMBL" id="OBS23314.1"/>
    </source>
</evidence>
<evidence type="ECO:0000256" key="3">
    <source>
        <dbReference type="PROSITE-ProRule" id="PRU00023"/>
    </source>
</evidence>
<evidence type="ECO:0000259" key="6">
    <source>
        <dbReference type="Pfam" id="PF24883"/>
    </source>
</evidence>
<keyword evidence="2 3" id="KW-0040">ANK repeat</keyword>
<feature type="repeat" description="ANK" evidence="3">
    <location>
        <begin position="1618"/>
        <end position="1643"/>
    </location>
</feature>
<keyword evidence="8" id="KW-1185">Reference proteome</keyword>
<accession>A0A1B8ASI6</accession>
<dbReference type="Pfam" id="PF00023">
    <property type="entry name" value="Ank"/>
    <property type="match status" value="2"/>
</dbReference>
<gene>
    <name evidence="7" type="ORF">FPOA_03863</name>
</gene>
<feature type="domain" description="Nephrocystin 3-like N-terminal" evidence="6">
    <location>
        <begin position="251"/>
        <end position="414"/>
    </location>
</feature>
<name>A0A1B8ASI6_FUSPO</name>
<dbReference type="PRINTS" id="PR01415">
    <property type="entry name" value="ANKYRIN"/>
</dbReference>
<dbReference type="PROSITE" id="PS50297">
    <property type="entry name" value="ANK_REP_REGION"/>
    <property type="match status" value="4"/>
</dbReference>
<dbReference type="InterPro" id="IPR056884">
    <property type="entry name" value="NPHP3-like_N"/>
</dbReference>
<keyword evidence="1" id="KW-0677">Repeat</keyword>
<dbReference type="OMA" id="SYLTRWW"/>
<feature type="domain" description="Azaphilone pigments biosynthesis cluster protein L N-terminal" evidence="5">
    <location>
        <begin position="43"/>
        <end position="214"/>
    </location>
</feature>
<dbReference type="Pfam" id="PF17111">
    <property type="entry name" value="PigL_N"/>
    <property type="match status" value="1"/>
</dbReference>
<dbReference type="PANTHER" id="PTHR24123:SF141">
    <property type="entry name" value="ANKYRIN 2, ISOFORM U"/>
    <property type="match status" value="1"/>
</dbReference>
<evidence type="ECO:0000256" key="4">
    <source>
        <dbReference type="SAM" id="Coils"/>
    </source>
</evidence>
<keyword evidence="4" id="KW-0175">Coiled coil</keyword>
<protein>
    <recommendedName>
        <fullName evidence="9">NACHT domain-containing protein</fullName>
    </recommendedName>
</protein>
<dbReference type="SUPFAM" id="SSF48403">
    <property type="entry name" value="Ankyrin repeat"/>
    <property type="match status" value="4"/>
</dbReference>
<evidence type="ECO:0000256" key="2">
    <source>
        <dbReference type="ARBA" id="ARBA00023043"/>
    </source>
</evidence>
<reference evidence="7 8" key="1">
    <citation type="submission" date="2016-06" db="EMBL/GenBank/DDBJ databases">
        <title>Living apart together: crosstalk between the core and supernumerary genomes in a fungal plant pathogen.</title>
        <authorList>
            <person name="Vanheule A."/>
            <person name="Audenaert K."/>
            <person name="Warris S."/>
            <person name="Van De Geest H."/>
            <person name="Schijlen E."/>
            <person name="Hofte M."/>
            <person name="De Saeger S."/>
            <person name="Haesaert G."/>
            <person name="Waalwijk C."/>
            <person name="Van Der Lee T."/>
        </authorList>
    </citation>
    <scope>NUCLEOTIDE SEQUENCE [LARGE SCALE GENOMIC DNA]</scope>
    <source>
        <strain evidence="7 8">2516</strain>
    </source>
</reference>
<sequence>MKTVGQILARIYRDTNLREISTVYCYSKFYDSKQFFRNPFDMEVAASIAGLISLADVTFRVVYKYVRGVKEAESDIRNLKREIEGLSSVLRTLHALADVLVTEGESNKTALSVGVLDQCKETLEEIRVKVQGAFASFEENRFLRATLQKLKWPFSDKETKELLSKLSRHKLTISMATSADSLSKLHILLNQQAEHNGKIEEAVKNIDEKTKLIANIQLDKEKRRILNVFMDPTLNPRHNLDQSIKLRQPTTGTWLMSSVELQSWFNDPGSLLWLNGIAGGGKTILAGLVIQEAMSRSSHEIGVAFFFCDYKNTATLRPAKILGAIAAQLALQNDTSFDILEKYHEDLNPSDALAVMPDVEGLGITISSMIKTFRQVLIVVDGLDECGDEMGSVTTSLAAFASLDTPASVALFSRQETDIRARMGDVFTDVSIEAHNEDIEIYVWSELDKRIESQRLRLSDPNTAHDIAEQLIMKAHGMFRWVACQLDSLCDLFTDRDRLDALKQLPQTLHDSYRRLLERVNTKPLRTQKRVQLCLHFIAFFPGQLTISELCQAVSTPDDIGDNLDGGNIVNENDIIHYCSSLIRKSAEGNTFEFAHFSVQEFLESDMTGLEKYRVSRQESSSLLALQCLRFVQLGNIDVWPEDRASFLEEQMELVNELPFYQQAAAYWPMLVRTSLEKSKQPLLQEAMESLFCDSHSPKLRSWIFWFMVALCDTKRTFCPIFNYRHATDIALDEEIEPLHFAAALNMPDLCLRLIEDGADPTQTCRLGPPLLLAESLLLDALGMDAEMFPVDSDLFLLLLPTVKQRNSTLKCLKKEATLTDISGYPSLLSITMIVSCHLQDFTPLIELLSNGITPTTTDIDLFESYLTRWWSQRGYRLSLGRPCEKKILSNLEASLRALNRHLRDTCAFDHEWGFEFGKVLWTRAIAMEMSFTRDPSLTHQEISISTETLRERIMLAISNDSPSALSRHLNDRRVSSSDSWPWNNSPSQTLLHHATSLNALQCVELLLSKECDPYAINDDGVPVLHTIDITKNGSIIDVFLAHQVSLLGTDKYRRTLWHICARQADSSADFMLKLFSAKPEDTQQAVLMKADDGHTPLTLALSNKFDPGLEHEVTEDNALSFIKHCNDISGFWRKHDPVLPLAFDFGSDKVIHRLLDLGIRSEPLHASTPTPLHKLDATVQTAWVDLIMTAFPGVVESRYSDRLPIENYAVTCIKEGLLPNREVFEKLASDTVLQSQDQNGSTPWAYFCSSIFRNRMWEWGSDISRHDAATIATWEYYIDLGAVRAYDEVSGECGIGKLLSAFLDSVEHGSHSSLLNLLESHVLDKAIVSSRSWNPLARDVVLFFQDAVENANINIVDILLKHGIDIHQRVDGNSAIEVACNGSLATYLCKSQAGRDVLNSLLNYSDHQKLAEFSINKRGDGLLHRIAFEGEEPHIRWLMKELVDRGVDINGIDYEADPEFRCTPLVRHIICDSLYYAGFLLELGADPAAYANGYEDGNLSHGDAISCAAYYGRLSFLQKLLALTQSTAAEFPYLPLRRWYFDFGRRKLHIECNSLHIACYAGHYDIVVFFVENNLFAYDITASKGIKPLHLAALGGHPRIIDYLIEKGQDVDVMDDKRVTPLHFAALNGHLKATETLLNKNAKGSFSTLSWTPRIAASGMGHKSIVELLDNAIGFHDDTKCETIKALRHRQELLDEMREAIHSDDLPKCRVLASDAFPLNDSRSDGYTPLLEALEELNLPMIETLLEVGASVLTRCYFDARQRCSLIEYAALNDKGGKILRKLVDQYARQGGDLIEGPDSPLFFAAKGNLGGIRILLDYFRKHSKEWGDRQDDVNKKVLERRRSFNDIDKSGSDEFTALHVAVICDQPRIAQLLLENGADVDSLSSYGAHPLQRSKSSEMTSLLIRFGASIVPVLTLSFGEVMHRWADVVHEKAETFESISWKEDAIHIPQGAELWLGLDMFPRDVLPDWRQLLAIRHLQGPLREYIRSFSRLRNYLLSFSDGYCFLLNGDFQLENLEPFPWYQICADGFIDILFLRSKFRLFQRRISRPVFKHWLNLEPGRGWSPLCRAASMDYLDAMENCLSIGADIDFEGCSWGSALMIASACGRLASVKLLVRSGAKTHYVGRKGYTDVFSVTQSKLVKQWLLVGRFVEQKKIATSNEGDTNYQLGQTGRRSGTAKIKVRLAELYRRRWHESSLDYLRRLELLKLELRGKVPYYTDGVIYGDES</sequence>
<dbReference type="SMART" id="SM00248">
    <property type="entry name" value="ANK"/>
    <property type="match status" value="12"/>
</dbReference>
<dbReference type="InterPro" id="IPR027417">
    <property type="entry name" value="P-loop_NTPase"/>
</dbReference>
<dbReference type="Pfam" id="PF24883">
    <property type="entry name" value="NPHP3_N"/>
    <property type="match status" value="1"/>
</dbReference>
<dbReference type="InterPro" id="IPR031348">
    <property type="entry name" value="PigL_N"/>
</dbReference>
<dbReference type="PROSITE" id="PS50088">
    <property type="entry name" value="ANK_REPEAT"/>
    <property type="match status" value="4"/>
</dbReference>
<dbReference type="InterPro" id="IPR002110">
    <property type="entry name" value="Ankyrin_rpt"/>
</dbReference>
<feature type="repeat" description="ANK" evidence="3">
    <location>
        <begin position="1855"/>
        <end position="1887"/>
    </location>
</feature>